<reference evidence="9" key="1">
    <citation type="submission" date="2020-10" db="EMBL/GenBank/DDBJ databases">
        <authorList>
            <person name="Gilroy R."/>
        </authorList>
    </citation>
    <scope>NUCLEOTIDE SEQUENCE</scope>
    <source>
        <strain evidence="9">ChiW13-3771</strain>
    </source>
</reference>
<dbReference type="InterPro" id="IPR044068">
    <property type="entry name" value="CB"/>
</dbReference>
<dbReference type="Pfam" id="PF00589">
    <property type="entry name" value="Phage_integrase"/>
    <property type="match status" value="1"/>
</dbReference>
<name>A0A9D1JD43_9FIRM</name>
<evidence type="ECO:0000259" key="8">
    <source>
        <dbReference type="PROSITE" id="PS51900"/>
    </source>
</evidence>
<evidence type="ECO:0000256" key="3">
    <source>
        <dbReference type="ARBA" id="ARBA00022908"/>
    </source>
</evidence>
<dbReference type="InterPro" id="IPR010998">
    <property type="entry name" value="Integrase_recombinase_N"/>
</dbReference>
<dbReference type="AlphaFoldDB" id="A0A9D1JD43"/>
<dbReference type="PROSITE" id="PS51898">
    <property type="entry name" value="TYR_RECOMBINASE"/>
    <property type="match status" value="1"/>
</dbReference>
<evidence type="ECO:0000256" key="2">
    <source>
        <dbReference type="ARBA" id="ARBA00008857"/>
    </source>
</evidence>
<dbReference type="InterPro" id="IPR002104">
    <property type="entry name" value="Integrase_catalytic"/>
</dbReference>
<feature type="domain" description="Core-binding (CB)" evidence="8">
    <location>
        <begin position="59"/>
        <end position="146"/>
    </location>
</feature>
<organism evidence="9 10">
    <name type="scientific">Candidatus Fimimorpha faecalis</name>
    <dbReference type="NCBI Taxonomy" id="2840824"/>
    <lineage>
        <taxon>Bacteria</taxon>
        <taxon>Bacillati</taxon>
        <taxon>Bacillota</taxon>
        <taxon>Clostridia</taxon>
        <taxon>Eubacteriales</taxon>
        <taxon>Candidatus Fimimorpha</taxon>
    </lineage>
</organism>
<dbReference type="PANTHER" id="PTHR30349">
    <property type="entry name" value="PHAGE INTEGRASE-RELATED"/>
    <property type="match status" value="1"/>
</dbReference>
<dbReference type="GO" id="GO:0015074">
    <property type="term" value="P:DNA integration"/>
    <property type="evidence" value="ECO:0007669"/>
    <property type="project" value="UniProtKB-KW"/>
</dbReference>
<dbReference type="PANTHER" id="PTHR30349:SF64">
    <property type="entry name" value="PROPHAGE INTEGRASE INTD-RELATED"/>
    <property type="match status" value="1"/>
</dbReference>
<keyword evidence="3" id="KW-0229">DNA integration</keyword>
<dbReference type="SUPFAM" id="SSF56349">
    <property type="entry name" value="DNA breaking-rejoining enzymes"/>
    <property type="match status" value="1"/>
</dbReference>
<reference evidence="9" key="2">
    <citation type="journal article" date="2021" name="PeerJ">
        <title>Extensive microbial diversity within the chicken gut microbiome revealed by metagenomics and culture.</title>
        <authorList>
            <person name="Gilroy R."/>
            <person name="Ravi A."/>
            <person name="Getino M."/>
            <person name="Pursley I."/>
            <person name="Horton D.L."/>
            <person name="Alikhan N.F."/>
            <person name="Baker D."/>
            <person name="Gharbi K."/>
            <person name="Hall N."/>
            <person name="Watson M."/>
            <person name="Adriaenssens E.M."/>
            <person name="Foster-Nyarko E."/>
            <person name="Jarju S."/>
            <person name="Secka A."/>
            <person name="Antonio M."/>
            <person name="Oren A."/>
            <person name="Chaudhuri R.R."/>
            <person name="La Ragione R."/>
            <person name="Hildebrand F."/>
            <person name="Pallen M.J."/>
        </authorList>
    </citation>
    <scope>NUCLEOTIDE SEQUENCE</scope>
    <source>
        <strain evidence="9">ChiW13-3771</strain>
    </source>
</reference>
<evidence type="ECO:0000256" key="1">
    <source>
        <dbReference type="ARBA" id="ARBA00003283"/>
    </source>
</evidence>
<comment type="caution">
    <text evidence="9">The sequence shown here is derived from an EMBL/GenBank/DDBJ whole genome shotgun (WGS) entry which is preliminary data.</text>
</comment>
<dbReference type="InterPro" id="IPR050090">
    <property type="entry name" value="Tyrosine_recombinase_XerCD"/>
</dbReference>
<dbReference type="Proteomes" id="UP000824201">
    <property type="component" value="Unassembled WGS sequence"/>
</dbReference>
<gene>
    <name evidence="9" type="ORF">IAC96_07600</name>
</gene>
<comment type="function">
    <text evidence="1">Site-specific tyrosine recombinase, which acts by catalyzing the cutting and rejoining of the recombining DNA molecules.</text>
</comment>
<dbReference type="Pfam" id="PF14659">
    <property type="entry name" value="Phage_int_SAM_3"/>
    <property type="match status" value="1"/>
</dbReference>
<dbReference type="EMBL" id="DVHN01000095">
    <property type="protein sequence ID" value="HIR88798.1"/>
    <property type="molecule type" value="Genomic_DNA"/>
</dbReference>
<dbReference type="Pfam" id="PF14657">
    <property type="entry name" value="Arm-DNA-bind_4"/>
    <property type="match status" value="1"/>
</dbReference>
<dbReference type="InterPro" id="IPR004107">
    <property type="entry name" value="Integrase_SAM-like_N"/>
</dbReference>
<accession>A0A9D1JD43</accession>
<dbReference type="InterPro" id="IPR011010">
    <property type="entry name" value="DNA_brk_join_enz"/>
</dbReference>
<dbReference type="InterPro" id="IPR028259">
    <property type="entry name" value="AP2-like_int_N"/>
</dbReference>
<dbReference type="GO" id="GO:0006310">
    <property type="term" value="P:DNA recombination"/>
    <property type="evidence" value="ECO:0007669"/>
    <property type="project" value="UniProtKB-KW"/>
</dbReference>
<comment type="similarity">
    <text evidence="2">Belongs to the 'phage' integrase family.</text>
</comment>
<evidence type="ECO:0000256" key="6">
    <source>
        <dbReference type="PROSITE-ProRule" id="PRU01248"/>
    </source>
</evidence>
<dbReference type="Gene3D" id="1.10.150.130">
    <property type="match status" value="1"/>
</dbReference>
<sequence length="423" mass="49216">MGQVTTRKRGNTWEYGFEAARVDGKRKRITKGGFRTKKEALQAGNEAYNTYNKTGQFYQQVGISVSDYLDYWMDNYCKINLKYNTQLGYLNIIENHLKKNFGSYKLVSVTSGMLQEYINQLKLEGFSKNSVKGIISVFSCALNYAIEPLGYLQVNPCDRVKYPVFEKKMRERIIISGDDFEKIIKRFPEGNPFYLPLMIGYYTGLRISETFALTWNDIDLENRTLSVNKQTVKRNYGVDVRKVLEQKGKKEEKSAWYFQTPKTRGSIREIKFGETLYKVLKNVRITQKRNEMQYGEYYTKTYIKPEKDEKNNTIYRIVQIEKSVPVQLESCDLICVRENGQLISTDSFKYCSRVIHHELGMAFDYHSLRHTHATILIENGANIKDVQHRLGHSDIGTTLQTYTHITDKMQQEAVDIFESAVNI</sequence>
<dbReference type="PROSITE" id="PS51900">
    <property type="entry name" value="CB"/>
    <property type="match status" value="1"/>
</dbReference>
<dbReference type="Gene3D" id="1.10.443.10">
    <property type="entry name" value="Intergrase catalytic core"/>
    <property type="match status" value="1"/>
</dbReference>
<evidence type="ECO:0000259" key="7">
    <source>
        <dbReference type="PROSITE" id="PS51898"/>
    </source>
</evidence>
<keyword evidence="4 6" id="KW-0238">DNA-binding</keyword>
<evidence type="ECO:0000313" key="9">
    <source>
        <dbReference type="EMBL" id="HIR88798.1"/>
    </source>
</evidence>
<dbReference type="InterPro" id="IPR013762">
    <property type="entry name" value="Integrase-like_cat_sf"/>
</dbReference>
<evidence type="ECO:0000256" key="4">
    <source>
        <dbReference type="ARBA" id="ARBA00023125"/>
    </source>
</evidence>
<protein>
    <submittedName>
        <fullName evidence="9">Site-specific integrase</fullName>
    </submittedName>
</protein>
<keyword evidence="5" id="KW-0233">DNA recombination</keyword>
<proteinExistence type="inferred from homology"/>
<feature type="domain" description="Tyr recombinase" evidence="7">
    <location>
        <begin position="170"/>
        <end position="415"/>
    </location>
</feature>
<dbReference type="GO" id="GO:0003677">
    <property type="term" value="F:DNA binding"/>
    <property type="evidence" value="ECO:0007669"/>
    <property type="project" value="UniProtKB-UniRule"/>
</dbReference>
<evidence type="ECO:0000256" key="5">
    <source>
        <dbReference type="ARBA" id="ARBA00023172"/>
    </source>
</evidence>
<dbReference type="CDD" id="cd01189">
    <property type="entry name" value="INT_ICEBs1_C_like"/>
    <property type="match status" value="1"/>
</dbReference>
<evidence type="ECO:0000313" key="10">
    <source>
        <dbReference type="Proteomes" id="UP000824201"/>
    </source>
</evidence>